<sequence>MHVHVAGVRSEAATSLGLVAFVARGAARNSLAKYTLPLEEPFNPRASQVEAAATRLDAREGSFVGRPRSWGRLNDARTESCLSA</sequence>
<name>A0A6B0TY52_IXORI</name>
<evidence type="ECO:0000313" key="1">
    <source>
        <dbReference type="EMBL" id="MXU85042.1"/>
    </source>
</evidence>
<reference evidence="1" key="1">
    <citation type="submission" date="2019-12" db="EMBL/GenBank/DDBJ databases">
        <title>An insight into the sialome of adult female Ixodes ricinus ticks feeding for 6 days.</title>
        <authorList>
            <person name="Perner J."/>
            <person name="Ribeiro J.M.C."/>
        </authorList>
    </citation>
    <scope>NUCLEOTIDE SEQUENCE</scope>
    <source>
        <strain evidence="1">Semi-engorged</strain>
        <tissue evidence="1">Salivary glands</tissue>
    </source>
</reference>
<protein>
    <submittedName>
        <fullName evidence="1">Uncharacterized protein</fullName>
    </submittedName>
</protein>
<dbReference type="AlphaFoldDB" id="A0A6B0TY52"/>
<dbReference type="EMBL" id="GIFC01002959">
    <property type="protein sequence ID" value="MXU85042.1"/>
    <property type="molecule type" value="Transcribed_RNA"/>
</dbReference>
<accession>A0A6B0TY52</accession>
<organism evidence="1">
    <name type="scientific">Ixodes ricinus</name>
    <name type="common">Common tick</name>
    <name type="synonym">Acarus ricinus</name>
    <dbReference type="NCBI Taxonomy" id="34613"/>
    <lineage>
        <taxon>Eukaryota</taxon>
        <taxon>Metazoa</taxon>
        <taxon>Ecdysozoa</taxon>
        <taxon>Arthropoda</taxon>
        <taxon>Chelicerata</taxon>
        <taxon>Arachnida</taxon>
        <taxon>Acari</taxon>
        <taxon>Parasitiformes</taxon>
        <taxon>Ixodida</taxon>
        <taxon>Ixodoidea</taxon>
        <taxon>Ixodidae</taxon>
        <taxon>Ixodinae</taxon>
        <taxon>Ixodes</taxon>
    </lineage>
</organism>
<proteinExistence type="predicted"/>